<name>A0A915DZU2_9BILA</name>
<dbReference type="InterPro" id="IPR043128">
    <property type="entry name" value="Rev_trsase/Diguanyl_cyclase"/>
</dbReference>
<proteinExistence type="predicted"/>
<sequence length="153" mass="17283">MIEPAPTQAHGSVVIHYLPHFAVITPGKSTKLRIVFDAQTKASKSSPSLNDQIFRGPVLLPVLGDIEKAFLQIMLAEEDRDSTRFLWLKDYQKPPSPDNICIYRYTRVVFGVNASPFLLSATINHHLHNYPVPLAQEIEENTYVDNVLCQPQQ</sequence>
<dbReference type="WBParaSite" id="jg25194">
    <property type="protein sequence ID" value="jg25194"/>
    <property type="gene ID" value="jg25194"/>
</dbReference>
<protein>
    <submittedName>
        <fullName evidence="2">Uncharacterized protein</fullName>
    </submittedName>
</protein>
<keyword evidence="1" id="KW-1185">Reference proteome</keyword>
<evidence type="ECO:0000313" key="2">
    <source>
        <dbReference type="WBParaSite" id="jg25194"/>
    </source>
</evidence>
<dbReference type="Gene3D" id="3.10.10.10">
    <property type="entry name" value="HIV Type 1 Reverse Transcriptase, subunit A, domain 1"/>
    <property type="match status" value="1"/>
</dbReference>
<evidence type="ECO:0000313" key="1">
    <source>
        <dbReference type="Proteomes" id="UP000887574"/>
    </source>
</evidence>
<dbReference type="Gene3D" id="3.30.70.270">
    <property type="match status" value="1"/>
</dbReference>
<dbReference type="PANTHER" id="PTHR47331">
    <property type="entry name" value="PHD-TYPE DOMAIN-CONTAINING PROTEIN"/>
    <property type="match status" value="1"/>
</dbReference>
<accession>A0A915DZU2</accession>
<dbReference type="InterPro" id="IPR043502">
    <property type="entry name" value="DNA/RNA_pol_sf"/>
</dbReference>
<dbReference type="AlphaFoldDB" id="A0A915DZU2"/>
<dbReference type="SUPFAM" id="SSF56672">
    <property type="entry name" value="DNA/RNA polymerases"/>
    <property type="match status" value="1"/>
</dbReference>
<organism evidence="1 2">
    <name type="scientific">Ditylenchus dipsaci</name>
    <dbReference type="NCBI Taxonomy" id="166011"/>
    <lineage>
        <taxon>Eukaryota</taxon>
        <taxon>Metazoa</taxon>
        <taxon>Ecdysozoa</taxon>
        <taxon>Nematoda</taxon>
        <taxon>Chromadorea</taxon>
        <taxon>Rhabditida</taxon>
        <taxon>Tylenchina</taxon>
        <taxon>Tylenchomorpha</taxon>
        <taxon>Sphaerularioidea</taxon>
        <taxon>Anguinidae</taxon>
        <taxon>Anguininae</taxon>
        <taxon>Ditylenchus</taxon>
    </lineage>
</organism>
<reference evidence="2" key="1">
    <citation type="submission" date="2022-11" db="UniProtKB">
        <authorList>
            <consortium name="WormBaseParasite"/>
        </authorList>
    </citation>
    <scope>IDENTIFICATION</scope>
</reference>
<dbReference type="Proteomes" id="UP000887574">
    <property type="component" value="Unplaced"/>
</dbReference>